<dbReference type="Proteomes" id="UP000284451">
    <property type="component" value="Unassembled WGS sequence"/>
</dbReference>
<gene>
    <name evidence="1" type="ORF">D2T29_12300</name>
</gene>
<dbReference type="AlphaFoldDB" id="A0A443KCB4"/>
<proteinExistence type="predicted"/>
<protein>
    <submittedName>
        <fullName evidence="1">Uncharacterized protein</fullName>
    </submittedName>
</protein>
<name>A0A443KCB4_9RHOB</name>
<organism evidence="1 2">
    <name type="scientific">Paenirhodobacter populi</name>
    <dbReference type="NCBI Taxonomy" id="2306993"/>
    <lineage>
        <taxon>Bacteria</taxon>
        <taxon>Pseudomonadati</taxon>
        <taxon>Pseudomonadota</taxon>
        <taxon>Alphaproteobacteria</taxon>
        <taxon>Rhodobacterales</taxon>
        <taxon>Rhodobacter group</taxon>
        <taxon>Paenirhodobacter</taxon>
    </lineage>
</organism>
<evidence type="ECO:0000313" key="1">
    <source>
        <dbReference type="EMBL" id="RWR30447.1"/>
    </source>
</evidence>
<comment type="caution">
    <text evidence="1">The sequence shown here is derived from an EMBL/GenBank/DDBJ whole genome shotgun (WGS) entry which is preliminary data.</text>
</comment>
<accession>A0A443KCB4</accession>
<reference evidence="1 2" key="2">
    <citation type="submission" date="2019-01" db="EMBL/GenBank/DDBJ databases">
        <authorList>
            <person name="Li Y."/>
        </authorList>
    </citation>
    <scope>NUCLEOTIDE SEQUENCE [LARGE SCALE GENOMIC DNA]</scope>
    <source>
        <strain evidence="1 2">07D10-4-3</strain>
    </source>
</reference>
<dbReference type="RefSeq" id="WP_128232653.1">
    <property type="nucleotide sequence ID" value="NZ_SAUY01000015.1"/>
</dbReference>
<dbReference type="EMBL" id="SAUY01000015">
    <property type="protein sequence ID" value="RWR30447.1"/>
    <property type="molecule type" value="Genomic_DNA"/>
</dbReference>
<evidence type="ECO:0000313" key="2">
    <source>
        <dbReference type="Proteomes" id="UP000284451"/>
    </source>
</evidence>
<reference evidence="1 2" key="1">
    <citation type="submission" date="2019-01" db="EMBL/GenBank/DDBJ databases">
        <title>Sinorhodobacter populi sp. nov. isolated from the symptomatic bark tissue of Populus euramericana canker.</title>
        <authorList>
            <person name="Xu G."/>
        </authorList>
    </citation>
    <scope>NUCLEOTIDE SEQUENCE [LARGE SCALE GENOMIC DNA]</scope>
    <source>
        <strain evidence="1 2">07D10-4-3</strain>
    </source>
</reference>
<sequence>MSLEEMSRDAKSLLLFFETCAVDHGGLVRESAMNADDFSIAEEWRDTGYARLERVRAADLATNGTDRRNYVVFLSDRAFNDAHALRRERANFLGAQRTRLTVAEAHAAEETRNGKESNA</sequence>